<protein>
    <submittedName>
        <fullName evidence="1">Uncharacterized protein</fullName>
    </submittedName>
</protein>
<dbReference type="RefSeq" id="WP_162422350.1">
    <property type="nucleotide sequence ID" value="NZ_WVIE01000005.1"/>
</dbReference>
<accession>A0A8J7YY88</accession>
<evidence type="ECO:0000313" key="1">
    <source>
        <dbReference type="EMBL" id="NDJ16842.1"/>
    </source>
</evidence>
<reference evidence="1" key="1">
    <citation type="submission" date="2019-12" db="EMBL/GenBank/DDBJ databases">
        <title>High-Quality draft genome sequences of three cyanobacteria isolated from the limestone walls of the Old Cathedral of Coimbra.</title>
        <authorList>
            <person name="Tiago I."/>
            <person name="Soares F."/>
            <person name="Portugal A."/>
        </authorList>
    </citation>
    <scope>NUCLEOTIDE SEQUENCE</scope>
    <source>
        <strain evidence="1">A</strain>
    </source>
</reference>
<comment type="caution">
    <text evidence="1">The sequence shown here is derived from an EMBL/GenBank/DDBJ whole genome shotgun (WGS) entry which is preliminary data.</text>
</comment>
<organism evidence="1 2">
    <name type="scientific">Myxacorys almedinensis A</name>
    <dbReference type="NCBI Taxonomy" id="2690445"/>
    <lineage>
        <taxon>Bacteria</taxon>
        <taxon>Bacillati</taxon>
        <taxon>Cyanobacteriota</taxon>
        <taxon>Cyanophyceae</taxon>
        <taxon>Leptolyngbyales</taxon>
        <taxon>Leptolyngbyaceae</taxon>
        <taxon>Myxacorys</taxon>
        <taxon>Myxacorys almedinensis</taxon>
    </lineage>
</organism>
<gene>
    <name evidence="1" type="ORF">GS601_05985</name>
</gene>
<keyword evidence="2" id="KW-1185">Reference proteome</keyword>
<dbReference type="AlphaFoldDB" id="A0A8J7YY88"/>
<dbReference type="Proteomes" id="UP000646053">
    <property type="component" value="Unassembled WGS sequence"/>
</dbReference>
<proteinExistence type="predicted"/>
<name>A0A8J7YY88_9CYAN</name>
<evidence type="ECO:0000313" key="2">
    <source>
        <dbReference type="Proteomes" id="UP000646053"/>
    </source>
</evidence>
<dbReference type="EMBL" id="WVIE01000005">
    <property type="protein sequence ID" value="NDJ16842.1"/>
    <property type="molecule type" value="Genomic_DNA"/>
</dbReference>
<sequence length="60" mass="6745">MLRDAQYANVAISKAFPIITTDKLNEWVQMLETTDDLTVVRAVRQFVASVKAGRESTDET</sequence>